<dbReference type="Proteomes" id="UP000807353">
    <property type="component" value="Unassembled WGS sequence"/>
</dbReference>
<keyword evidence="1" id="KW-0812">Transmembrane</keyword>
<feature type="transmembrane region" description="Helical" evidence="1">
    <location>
        <begin position="19"/>
        <end position="41"/>
    </location>
</feature>
<keyword evidence="3" id="KW-1185">Reference proteome</keyword>
<accession>A0A9P6CK41</accession>
<protein>
    <submittedName>
        <fullName evidence="2">Uncharacterized protein</fullName>
    </submittedName>
</protein>
<evidence type="ECO:0000256" key="1">
    <source>
        <dbReference type="SAM" id="Phobius"/>
    </source>
</evidence>
<keyword evidence="1" id="KW-0472">Membrane</keyword>
<evidence type="ECO:0000313" key="2">
    <source>
        <dbReference type="EMBL" id="KAF9469177.1"/>
    </source>
</evidence>
<evidence type="ECO:0000313" key="3">
    <source>
        <dbReference type="Proteomes" id="UP000807353"/>
    </source>
</evidence>
<dbReference type="EMBL" id="MU150230">
    <property type="protein sequence ID" value="KAF9469177.1"/>
    <property type="molecule type" value="Genomic_DNA"/>
</dbReference>
<dbReference type="AlphaFoldDB" id="A0A9P6CK41"/>
<keyword evidence="1" id="KW-1133">Transmembrane helix</keyword>
<sequence>MAIHKVINPLNSEHSGTRIYTGLACDAVMSYGLWFVAIAVVDSGKYGHVVSFAAFGFSQTMTAYLSWFYPSHWPCLRLPMTDVHSKTSCRTANRIVLLVYYSW</sequence>
<proteinExistence type="predicted"/>
<reference evidence="2" key="1">
    <citation type="submission" date="2020-11" db="EMBL/GenBank/DDBJ databases">
        <authorList>
            <consortium name="DOE Joint Genome Institute"/>
            <person name="Ahrendt S."/>
            <person name="Riley R."/>
            <person name="Andreopoulos W."/>
            <person name="Labutti K."/>
            <person name="Pangilinan J."/>
            <person name="Ruiz-Duenas F.J."/>
            <person name="Barrasa J.M."/>
            <person name="Sanchez-Garcia M."/>
            <person name="Camarero S."/>
            <person name="Miyauchi S."/>
            <person name="Serrano A."/>
            <person name="Linde D."/>
            <person name="Babiker R."/>
            <person name="Drula E."/>
            <person name="Ayuso-Fernandez I."/>
            <person name="Pacheco R."/>
            <person name="Padilla G."/>
            <person name="Ferreira P."/>
            <person name="Barriuso J."/>
            <person name="Kellner H."/>
            <person name="Castanera R."/>
            <person name="Alfaro M."/>
            <person name="Ramirez L."/>
            <person name="Pisabarro A.G."/>
            <person name="Kuo A."/>
            <person name="Tritt A."/>
            <person name="Lipzen A."/>
            <person name="He G."/>
            <person name="Yan M."/>
            <person name="Ng V."/>
            <person name="Cullen D."/>
            <person name="Martin F."/>
            <person name="Rosso M.-N."/>
            <person name="Henrissat B."/>
            <person name="Hibbett D."/>
            <person name="Martinez A.T."/>
            <person name="Grigoriev I.V."/>
        </authorList>
    </citation>
    <scope>NUCLEOTIDE SEQUENCE</scope>
    <source>
        <strain evidence="2">CBS 247.69</strain>
    </source>
</reference>
<gene>
    <name evidence="2" type="ORF">BDZ94DRAFT_1243867</name>
</gene>
<organism evidence="2 3">
    <name type="scientific">Collybia nuda</name>
    <dbReference type="NCBI Taxonomy" id="64659"/>
    <lineage>
        <taxon>Eukaryota</taxon>
        <taxon>Fungi</taxon>
        <taxon>Dikarya</taxon>
        <taxon>Basidiomycota</taxon>
        <taxon>Agaricomycotina</taxon>
        <taxon>Agaricomycetes</taxon>
        <taxon>Agaricomycetidae</taxon>
        <taxon>Agaricales</taxon>
        <taxon>Tricholomatineae</taxon>
        <taxon>Clitocybaceae</taxon>
        <taxon>Collybia</taxon>
    </lineage>
</organism>
<feature type="transmembrane region" description="Helical" evidence="1">
    <location>
        <begin position="48"/>
        <end position="69"/>
    </location>
</feature>
<name>A0A9P6CK41_9AGAR</name>
<comment type="caution">
    <text evidence="2">The sequence shown here is derived from an EMBL/GenBank/DDBJ whole genome shotgun (WGS) entry which is preliminary data.</text>
</comment>